<name>A0ABQ5GFP2_9ASTR</name>
<keyword evidence="2" id="KW-1185">Reference proteome</keyword>
<reference evidence="1" key="2">
    <citation type="submission" date="2022-01" db="EMBL/GenBank/DDBJ databases">
        <authorList>
            <person name="Yamashiro T."/>
            <person name="Shiraishi A."/>
            <person name="Satake H."/>
            <person name="Nakayama K."/>
        </authorList>
    </citation>
    <scope>NUCLEOTIDE SEQUENCE</scope>
</reference>
<protein>
    <submittedName>
        <fullName evidence="1">Uncharacterized protein</fullName>
    </submittedName>
</protein>
<gene>
    <name evidence="1" type="ORF">Tco_1041026</name>
</gene>
<evidence type="ECO:0000313" key="2">
    <source>
        <dbReference type="Proteomes" id="UP001151760"/>
    </source>
</evidence>
<sequence length="189" mass="21799">MSRPVEEKHTPLRVSLQWTRSRCLKRMRRECVLLLRGLGSRITKNLPSNLQKLRCKPVTVDKFSDTEMYDGLGDCEWYCRHCGALFWYGDRLKGRAYNGKAKYILRCGGGKIQSNALDNKKLGALRNKKETAPVVQLLLQSFDLLHMKKSLIFRDYAEACEVSFLDYFRYGGHGYEHMASIGYFESSSP</sequence>
<reference evidence="1" key="1">
    <citation type="journal article" date="2022" name="Int. J. Mol. Sci.">
        <title>Draft Genome of Tanacetum Coccineum: Genomic Comparison of Closely Related Tanacetum-Family Plants.</title>
        <authorList>
            <person name="Yamashiro T."/>
            <person name="Shiraishi A."/>
            <person name="Nakayama K."/>
            <person name="Satake H."/>
        </authorList>
    </citation>
    <scope>NUCLEOTIDE SEQUENCE</scope>
</reference>
<comment type="caution">
    <text evidence="1">The sequence shown here is derived from an EMBL/GenBank/DDBJ whole genome shotgun (WGS) entry which is preliminary data.</text>
</comment>
<proteinExistence type="predicted"/>
<dbReference type="Proteomes" id="UP001151760">
    <property type="component" value="Unassembled WGS sequence"/>
</dbReference>
<evidence type="ECO:0000313" key="1">
    <source>
        <dbReference type="EMBL" id="GJT74301.1"/>
    </source>
</evidence>
<accession>A0ABQ5GFP2</accession>
<organism evidence="1 2">
    <name type="scientific">Tanacetum coccineum</name>
    <dbReference type="NCBI Taxonomy" id="301880"/>
    <lineage>
        <taxon>Eukaryota</taxon>
        <taxon>Viridiplantae</taxon>
        <taxon>Streptophyta</taxon>
        <taxon>Embryophyta</taxon>
        <taxon>Tracheophyta</taxon>
        <taxon>Spermatophyta</taxon>
        <taxon>Magnoliopsida</taxon>
        <taxon>eudicotyledons</taxon>
        <taxon>Gunneridae</taxon>
        <taxon>Pentapetalae</taxon>
        <taxon>asterids</taxon>
        <taxon>campanulids</taxon>
        <taxon>Asterales</taxon>
        <taxon>Asteraceae</taxon>
        <taxon>Asteroideae</taxon>
        <taxon>Anthemideae</taxon>
        <taxon>Anthemidinae</taxon>
        <taxon>Tanacetum</taxon>
    </lineage>
</organism>
<dbReference type="EMBL" id="BQNB010018430">
    <property type="protein sequence ID" value="GJT74301.1"/>
    <property type="molecule type" value="Genomic_DNA"/>
</dbReference>